<reference evidence="18" key="3">
    <citation type="submission" date="2015-06" db="UniProtKB">
        <authorList>
            <consortium name="EnsemblProtists"/>
        </authorList>
    </citation>
    <scope>IDENTIFICATION</scope>
</reference>
<comment type="similarity">
    <text evidence="3">Belongs to the DEAD box helicase family. DDX5/DBP2 subfamily.</text>
</comment>
<reference evidence="19" key="1">
    <citation type="journal article" date="2012" name="Nature">
        <title>Algal genomes reveal evolutionary mosaicism and the fate of nucleomorphs.</title>
        <authorList>
            <consortium name="DOE Joint Genome Institute"/>
            <person name="Curtis B.A."/>
            <person name="Tanifuji G."/>
            <person name="Burki F."/>
            <person name="Gruber A."/>
            <person name="Irimia M."/>
            <person name="Maruyama S."/>
            <person name="Arias M.C."/>
            <person name="Ball S.G."/>
            <person name="Gile G.H."/>
            <person name="Hirakawa Y."/>
            <person name="Hopkins J.F."/>
            <person name="Kuo A."/>
            <person name="Rensing S.A."/>
            <person name="Schmutz J."/>
            <person name="Symeonidi A."/>
            <person name="Elias M."/>
            <person name="Eveleigh R.J."/>
            <person name="Herman E.K."/>
            <person name="Klute M.J."/>
            <person name="Nakayama T."/>
            <person name="Obornik M."/>
            <person name="Reyes-Prieto A."/>
            <person name="Armbrust E.V."/>
            <person name="Aves S.J."/>
            <person name="Beiko R.G."/>
            <person name="Coutinho P."/>
            <person name="Dacks J.B."/>
            <person name="Durnford D.G."/>
            <person name="Fast N.M."/>
            <person name="Green B.R."/>
            <person name="Grisdale C.J."/>
            <person name="Hempel F."/>
            <person name="Henrissat B."/>
            <person name="Hoppner M.P."/>
            <person name="Ishida K."/>
            <person name="Kim E."/>
            <person name="Koreny L."/>
            <person name="Kroth P.G."/>
            <person name="Liu Y."/>
            <person name="Malik S.B."/>
            <person name="Maier U.G."/>
            <person name="McRose D."/>
            <person name="Mock T."/>
            <person name="Neilson J.A."/>
            <person name="Onodera N.T."/>
            <person name="Poole A.M."/>
            <person name="Pritham E.J."/>
            <person name="Richards T.A."/>
            <person name="Rocap G."/>
            <person name="Roy S.W."/>
            <person name="Sarai C."/>
            <person name="Schaack S."/>
            <person name="Shirato S."/>
            <person name="Slamovits C.H."/>
            <person name="Spencer D.F."/>
            <person name="Suzuki S."/>
            <person name="Worden A.Z."/>
            <person name="Zauner S."/>
            <person name="Barry K."/>
            <person name="Bell C."/>
            <person name="Bharti A.K."/>
            <person name="Crow J.A."/>
            <person name="Grimwood J."/>
            <person name="Kramer R."/>
            <person name="Lindquist E."/>
            <person name="Lucas S."/>
            <person name="Salamov A."/>
            <person name="McFadden G.I."/>
            <person name="Lane C.E."/>
            <person name="Keeling P.J."/>
            <person name="Gray M.W."/>
            <person name="Grigoriev I.V."/>
            <person name="Archibald J.M."/>
        </authorList>
    </citation>
    <scope>NUCLEOTIDE SEQUENCE</scope>
    <source>
        <strain evidence="19">CCMP2712</strain>
    </source>
</reference>
<dbReference type="InterPro" id="IPR014001">
    <property type="entry name" value="Helicase_ATP-bd"/>
</dbReference>
<dbReference type="AlphaFoldDB" id="A0A0C3TNW3"/>
<evidence type="ECO:0000256" key="14">
    <source>
        <dbReference type="RuleBase" id="RU000492"/>
    </source>
</evidence>
<feature type="domain" description="Helicase C-terminal" evidence="16">
    <location>
        <begin position="204"/>
        <end position="369"/>
    </location>
</feature>
<proteinExistence type="inferred from homology"/>
<dbReference type="PROSITE" id="PS51194">
    <property type="entry name" value="HELICASE_CTER"/>
    <property type="match status" value="1"/>
</dbReference>
<dbReference type="GO" id="GO:0003676">
    <property type="term" value="F:nucleic acid binding"/>
    <property type="evidence" value="ECO:0007669"/>
    <property type="project" value="InterPro"/>
</dbReference>
<keyword evidence="5" id="KW-0690">Ribosome biogenesis</keyword>
<evidence type="ECO:0000256" key="2">
    <source>
        <dbReference type="ARBA" id="ARBA00004604"/>
    </source>
</evidence>
<dbReference type="SUPFAM" id="SSF52540">
    <property type="entry name" value="P-loop containing nucleoside triphosphate hydrolases"/>
    <property type="match status" value="2"/>
</dbReference>
<dbReference type="GO" id="GO:0003724">
    <property type="term" value="F:RNA helicase activity"/>
    <property type="evidence" value="ECO:0007669"/>
    <property type="project" value="UniProtKB-EC"/>
</dbReference>
<comment type="subcellular location">
    <subcellularLocation>
        <location evidence="2">Nucleus</location>
        <location evidence="2">Nucleolus</location>
    </subcellularLocation>
    <subcellularLocation>
        <location evidence="1">Plastid</location>
        <location evidence="1">Chloroplast</location>
    </subcellularLocation>
</comment>
<dbReference type="CDD" id="cd00268">
    <property type="entry name" value="DEADc"/>
    <property type="match status" value="1"/>
</dbReference>
<evidence type="ECO:0000313" key="19">
    <source>
        <dbReference type="Proteomes" id="UP000011087"/>
    </source>
</evidence>
<dbReference type="GO" id="GO:0005524">
    <property type="term" value="F:ATP binding"/>
    <property type="evidence" value="ECO:0007669"/>
    <property type="project" value="UniProtKB-KW"/>
</dbReference>
<evidence type="ECO:0000256" key="9">
    <source>
        <dbReference type="ARBA" id="ARBA00022806"/>
    </source>
</evidence>
<dbReference type="GO" id="GO:0009507">
    <property type="term" value="C:chloroplast"/>
    <property type="evidence" value="ECO:0007669"/>
    <property type="project" value="UniProtKB-SubCell"/>
</dbReference>
<dbReference type="SMART" id="SM00487">
    <property type="entry name" value="DEXDc"/>
    <property type="match status" value="1"/>
</dbReference>
<keyword evidence="19" id="KW-1185">Reference proteome</keyword>
<dbReference type="Proteomes" id="UP000011087">
    <property type="component" value="Unassembled WGS sequence"/>
</dbReference>
<evidence type="ECO:0000256" key="5">
    <source>
        <dbReference type="ARBA" id="ARBA00022517"/>
    </source>
</evidence>
<name>A0A0C3TNW3_GUITC</name>
<dbReference type="EC" id="3.6.4.13" evidence="4"/>
<evidence type="ECO:0000256" key="6">
    <source>
        <dbReference type="ARBA" id="ARBA00022552"/>
    </source>
</evidence>
<reference evidence="19" key="2">
    <citation type="submission" date="2012-11" db="EMBL/GenBank/DDBJ databases">
        <authorList>
            <person name="Kuo A."/>
            <person name="Curtis B.A."/>
            <person name="Tanifuji G."/>
            <person name="Burki F."/>
            <person name="Gruber A."/>
            <person name="Irimia M."/>
            <person name="Maruyama S."/>
            <person name="Arias M.C."/>
            <person name="Ball S.G."/>
            <person name="Gile G.H."/>
            <person name="Hirakawa Y."/>
            <person name="Hopkins J.F."/>
            <person name="Rensing S.A."/>
            <person name="Schmutz J."/>
            <person name="Symeonidi A."/>
            <person name="Elias M."/>
            <person name="Eveleigh R.J."/>
            <person name="Herman E.K."/>
            <person name="Klute M.J."/>
            <person name="Nakayama T."/>
            <person name="Obornik M."/>
            <person name="Reyes-Prieto A."/>
            <person name="Armbrust E.V."/>
            <person name="Aves S.J."/>
            <person name="Beiko R.G."/>
            <person name="Coutinho P."/>
            <person name="Dacks J.B."/>
            <person name="Durnford D.G."/>
            <person name="Fast N.M."/>
            <person name="Green B.R."/>
            <person name="Grisdale C."/>
            <person name="Hempe F."/>
            <person name="Henrissat B."/>
            <person name="Hoppner M.P."/>
            <person name="Ishida K.-I."/>
            <person name="Kim E."/>
            <person name="Koreny L."/>
            <person name="Kroth P.G."/>
            <person name="Liu Y."/>
            <person name="Malik S.-B."/>
            <person name="Maier U.G."/>
            <person name="McRose D."/>
            <person name="Mock T."/>
            <person name="Neilson J.A."/>
            <person name="Onodera N.T."/>
            <person name="Poole A.M."/>
            <person name="Pritham E.J."/>
            <person name="Richards T.A."/>
            <person name="Rocap G."/>
            <person name="Roy S.W."/>
            <person name="Sarai C."/>
            <person name="Schaack S."/>
            <person name="Shirato S."/>
            <person name="Slamovits C.H."/>
            <person name="Spencer D.F."/>
            <person name="Suzuki S."/>
            <person name="Worden A.Z."/>
            <person name="Zauner S."/>
            <person name="Barry K."/>
            <person name="Bell C."/>
            <person name="Bharti A.K."/>
            <person name="Crow J.A."/>
            <person name="Grimwood J."/>
            <person name="Kramer R."/>
            <person name="Lindquist E."/>
            <person name="Lucas S."/>
            <person name="Salamov A."/>
            <person name="McFadden G.I."/>
            <person name="Lane C.E."/>
            <person name="Keeling P.J."/>
            <person name="Gray M.W."/>
            <person name="Grigoriev I.V."/>
            <person name="Archibald J.M."/>
        </authorList>
    </citation>
    <scope>NUCLEOTIDE SEQUENCE</scope>
    <source>
        <strain evidence="19">CCMP2712</strain>
    </source>
</reference>
<dbReference type="OMA" id="TFWNPDY"/>
<dbReference type="PROSITE" id="PS51192">
    <property type="entry name" value="HELICASE_ATP_BIND_1"/>
    <property type="match status" value="1"/>
</dbReference>
<keyword evidence="7 14" id="KW-0547">Nucleotide-binding</keyword>
<evidence type="ECO:0000259" key="15">
    <source>
        <dbReference type="PROSITE" id="PS51192"/>
    </source>
</evidence>
<keyword evidence="9 14" id="KW-0347">Helicase</keyword>
<dbReference type="PROSITE" id="PS51195">
    <property type="entry name" value="Q_MOTIF"/>
    <property type="match status" value="1"/>
</dbReference>
<feature type="domain" description="DEAD-box RNA helicase Q" evidence="17">
    <location>
        <begin position="1"/>
        <end position="28"/>
    </location>
</feature>
<sequence>MLDGSPFSKSIVKAMKDAGFTSPSPIQSQAWPIASAGYDMVAVAKTGSGKTLGFLLPAFSYLEKLGGGGGRGCKVLVLAPTRELAIQIESECKKFGKEAQATCCCLYGGVPVGPQKAAMKQDPKIVIATPGRLVDLMSQDSCDISKCGYVVLDEADRMLDMGFEPQIKKVFDALPAVEARQTLFFTATWPKAVRKMAGKFLKEDLFQIFVDGGEDAELSANKAVKQRFVHATDDEKDAKLWKILVELPENARVVCFANTKRRVDYLSKQQQDRDKALAQFVKGEAPLMIATDVAARGLDIKGVTHVINFDMARDVESYVHRIGRTGRAGELGESITFWNPDYDKECAPALIKIAKDAGQEVPDWLLKFEKVKTNKSWKVEDAVLN</sequence>
<dbReference type="Gene3D" id="3.40.50.300">
    <property type="entry name" value="P-loop containing nucleotide triphosphate hydrolases"/>
    <property type="match status" value="2"/>
</dbReference>
<feature type="short sequence motif" description="Q motif" evidence="13">
    <location>
        <begin position="1"/>
        <end position="28"/>
    </location>
</feature>
<keyword evidence="11" id="KW-0539">Nucleus</keyword>
<evidence type="ECO:0000256" key="12">
    <source>
        <dbReference type="ARBA" id="ARBA00037449"/>
    </source>
</evidence>
<dbReference type="SMART" id="SM00490">
    <property type="entry name" value="HELICc"/>
    <property type="match status" value="1"/>
</dbReference>
<evidence type="ECO:0000259" key="17">
    <source>
        <dbReference type="PROSITE" id="PS51195"/>
    </source>
</evidence>
<evidence type="ECO:0000256" key="7">
    <source>
        <dbReference type="ARBA" id="ARBA00022741"/>
    </source>
</evidence>
<feature type="domain" description="Helicase ATP-binding" evidence="15">
    <location>
        <begin position="31"/>
        <end position="207"/>
    </location>
</feature>
<protein>
    <recommendedName>
        <fullName evidence="4">RNA helicase</fullName>
        <ecNumber evidence="4">3.6.4.13</ecNumber>
    </recommendedName>
</protein>
<dbReference type="Pfam" id="PF00271">
    <property type="entry name" value="Helicase_C"/>
    <property type="match status" value="1"/>
</dbReference>
<evidence type="ECO:0000256" key="13">
    <source>
        <dbReference type="PROSITE-ProRule" id="PRU00552"/>
    </source>
</evidence>
<dbReference type="InterPro" id="IPR027417">
    <property type="entry name" value="P-loop_NTPase"/>
</dbReference>
<dbReference type="InterPro" id="IPR011545">
    <property type="entry name" value="DEAD/DEAH_box_helicase_dom"/>
</dbReference>
<dbReference type="PROSITE" id="PS00039">
    <property type="entry name" value="DEAD_ATP_HELICASE"/>
    <property type="match status" value="1"/>
</dbReference>
<dbReference type="PANTHER" id="PTHR47958">
    <property type="entry name" value="ATP-DEPENDENT RNA HELICASE DBP3"/>
    <property type="match status" value="1"/>
</dbReference>
<dbReference type="InterPro" id="IPR000629">
    <property type="entry name" value="RNA-helicase_DEAD-box_CS"/>
</dbReference>
<organism evidence="18 19">
    <name type="scientific">Guillardia theta (strain CCMP2712)</name>
    <name type="common">Cryptophyte</name>
    <dbReference type="NCBI Taxonomy" id="905079"/>
    <lineage>
        <taxon>Eukaryota</taxon>
        <taxon>Cryptophyceae</taxon>
        <taxon>Pyrenomonadales</taxon>
        <taxon>Geminigeraceae</taxon>
        <taxon>Guillardia</taxon>
    </lineage>
</organism>
<evidence type="ECO:0000259" key="16">
    <source>
        <dbReference type="PROSITE" id="PS51194"/>
    </source>
</evidence>
<dbReference type="InterPro" id="IPR014014">
    <property type="entry name" value="RNA_helicase_DEAD_Q_motif"/>
</dbReference>
<dbReference type="EnsemblProtists" id="EKX45601">
    <property type="protein sequence ID" value="EKX45601"/>
    <property type="gene ID" value="GUITHDRAFT_71226"/>
</dbReference>
<keyword evidence="6" id="KW-0698">rRNA processing</keyword>
<comment type="function">
    <text evidence="12">ATP-dependent RNA helicase required for 60S ribosomal subunit synthesis. Involved in efficient pre-rRNA processing, predominantly at site A3, which is necessary for the normal formation of 25S and 5.8S rRNAs.</text>
</comment>
<keyword evidence="8 14" id="KW-0378">Hydrolase</keyword>
<evidence type="ECO:0000256" key="11">
    <source>
        <dbReference type="ARBA" id="ARBA00023242"/>
    </source>
</evidence>
<dbReference type="InterPro" id="IPR001650">
    <property type="entry name" value="Helicase_C-like"/>
</dbReference>
<accession>A0A0C3TNW3</accession>
<keyword evidence="10 14" id="KW-0067">ATP-binding</keyword>
<dbReference type="Pfam" id="PF00270">
    <property type="entry name" value="DEAD"/>
    <property type="match status" value="1"/>
</dbReference>
<evidence type="ECO:0000256" key="1">
    <source>
        <dbReference type="ARBA" id="ARBA00004229"/>
    </source>
</evidence>
<evidence type="ECO:0000256" key="3">
    <source>
        <dbReference type="ARBA" id="ARBA00009334"/>
    </source>
</evidence>
<evidence type="ECO:0000256" key="8">
    <source>
        <dbReference type="ARBA" id="ARBA00022801"/>
    </source>
</evidence>
<dbReference type="CDD" id="cd18787">
    <property type="entry name" value="SF2_C_DEAD"/>
    <property type="match status" value="1"/>
</dbReference>
<evidence type="ECO:0000313" key="18">
    <source>
        <dbReference type="EnsemblProtists" id="EKX45601"/>
    </source>
</evidence>
<dbReference type="GO" id="GO:0016787">
    <property type="term" value="F:hydrolase activity"/>
    <property type="evidence" value="ECO:0007669"/>
    <property type="project" value="UniProtKB-KW"/>
</dbReference>
<evidence type="ECO:0000256" key="10">
    <source>
        <dbReference type="ARBA" id="ARBA00022840"/>
    </source>
</evidence>
<dbReference type="InterPro" id="IPR044742">
    <property type="entry name" value="DEAD/DEAH_RhlB"/>
</dbReference>
<evidence type="ECO:0000256" key="4">
    <source>
        <dbReference type="ARBA" id="ARBA00012552"/>
    </source>
</evidence>